<name>A0A841R408_9SPIO</name>
<feature type="domain" description="HAMP" evidence="6">
    <location>
        <begin position="82"/>
        <end position="135"/>
    </location>
</feature>
<reference evidence="7 8" key="1">
    <citation type="submission" date="2020-08" db="EMBL/GenBank/DDBJ databases">
        <title>Genomic Encyclopedia of Type Strains, Phase IV (KMG-IV): sequencing the most valuable type-strain genomes for metagenomic binning, comparative biology and taxonomic classification.</title>
        <authorList>
            <person name="Goeker M."/>
        </authorList>
    </citation>
    <scope>NUCLEOTIDE SEQUENCE [LARGE SCALE GENOMIC DNA]</scope>
    <source>
        <strain evidence="7 8">DSM 2461</strain>
    </source>
</reference>
<keyword evidence="1" id="KW-0145">Chemotaxis</keyword>
<evidence type="ECO:0000259" key="5">
    <source>
        <dbReference type="PROSITE" id="PS50111"/>
    </source>
</evidence>
<dbReference type="Gene3D" id="6.10.340.10">
    <property type="match status" value="1"/>
</dbReference>
<dbReference type="SUPFAM" id="SSF58104">
    <property type="entry name" value="Methyl-accepting chemotaxis protein (MCP) signaling domain"/>
    <property type="match status" value="1"/>
</dbReference>
<dbReference type="SMART" id="SM00283">
    <property type="entry name" value="MA"/>
    <property type="match status" value="1"/>
</dbReference>
<keyword evidence="3" id="KW-0807">Transducer</keyword>
<organism evidence="7 8">
    <name type="scientific">Spirochaeta isovalerica</name>
    <dbReference type="NCBI Taxonomy" id="150"/>
    <lineage>
        <taxon>Bacteria</taxon>
        <taxon>Pseudomonadati</taxon>
        <taxon>Spirochaetota</taxon>
        <taxon>Spirochaetia</taxon>
        <taxon>Spirochaetales</taxon>
        <taxon>Spirochaetaceae</taxon>
        <taxon>Spirochaeta</taxon>
    </lineage>
</organism>
<keyword evidence="4" id="KW-0812">Transmembrane</keyword>
<dbReference type="PANTHER" id="PTHR43531">
    <property type="entry name" value="PROTEIN ICFG"/>
    <property type="match status" value="1"/>
</dbReference>
<dbReference type="PRINTS" id="PR00260">
    <property type="entry name" value="CHEMTRNSDUCR"/>
</dbReference>
<evidence type="ECO:0000259" key="6">
    <source>
        <dbReference type="PROSITE" id="PS50885"/>
    </source>
</evidence>
<dbReference type="InterPro" id="IPR004089">
    <property type="entry name" value="MCPsignal_dom"/>
</dbReference>
<dbReference type="InterPro" id="IPR003660">
    <property type="entry name" value="HAMP_dom"/>
</dbReference>
<dbReference type="Proteomes" id="UP000587760">
    <property type="component" value="Unassembled WGS sequence"/>
</dbReference>
<dbReference type="PANTHER" id="PTHR43531:SF11">
    <property type="entry name" value="METHYL-ACCEPTING CHEMOTAXIS PROTEIN 3"/>
    <property type="match status" value="1"/>
</dbReference>
<dbReference type="PROSITE" id="PS50885">
    <property type="entry name" value="HAMP"/>
    <property type="match status" value="1"/>
</dbReference>
<evidence type="ECO:0000256" key="1">
    <source>
        <dbReference type="ARBA" id="ARBA00022500"/>
    </source>
</evidence>
<protein>
    <submittedName>
        <fullName evidence="7">Methyl-accepting chemotaxis protein</fullName>
    </submittedName>
</protein>
<dbReference type="InterPro" id="IPR051310">
    <property type="entry name" value="MCP_chemotaxis"/>
</dbReference>
<feature type="transmembrane region" description="Helical" evidence="4">
    <location>
        <begin position="30"/>
        <end position="50"/>
    </location>
</feature>
<dbReference type="RefSeq" id="WP_184745395.1">
    <property type="nucleotide sequence ID" value="NZ_JACHGJ010000002.1"/>
</dbReference>
<dbReference type="PROSITE" id="PS50111">
    <property type="entry name" value="CHEMOTAXIS_TRANSDUC_2"/>
    <property type="match status" value="1"/>
</dbReference>
<evidence type="ECO:0000313" key="8">
    <source>
        <dbReference type="Proteomes" id="UP000587760"/>
    </source>
</evidence>
<dbReference type="InterPro" id="IPR004090">
    <property type="entry name" value="Chemotax_Me-accpt_rcpt"/>
</dbReference>
<proteinExistence type="inferred from homology"/>
<comment type="similarity">
    <text evidence="2">Belongs to the methyl-accepting chemotaxis (MCP) protein family.</text>
</comment>
<dbReference type="GO" id="GO:0004888">
    <property type="term" value="F:transmembrane signaling receptor activity"/>
    <property type="evidence" value="ECO:0007669"/>
    <property type="project" value="InterPro"/>
</dbReference>
<evidence type="ECO:0000256" key="3">
    <source>
        <dbReference type="PROSITE-ProRule" id="PRU00284"/>
    </source>
</evidence>
<gene>
    <name evidence="7" type="ORF">HNR50_001482</name>
</gene>
<feature type="transmembrane region" description="Helical" evidence="4">
    <location>
        <begin position="62"/>
        <end position="85"/>
    </location>
</feature>
<comment type="caution">
    <text evidence="7">The sequence shown here is derived from an EMBL/GenBank/DDBJ whole genome shotgun (WGS) entry which is preliminary data.</text>
</comment>
<feature type="transmembrane region" description="Helical" evidence="4">
    <location>
        <begin position="7"/>
        <end position="24"/>
    </location>
</feature>
<dbReference type="Gene3D" id="1.10.287.950">
    <property type="entry name" value="Methyl-accepting chemotaxis protein"/>
    <property type="match status" value="1"/>
</dbReference>
<keyword evidence="8" id="KW-1185">Reference proteome</keyword>
<dbReference type="GO" id="GO:0007165">
    <property type="term" value="P:signal transduction"/>
    <property type="evidence" value="ECO:0007669"/>
    <property type="project" value="UniProtKB-KW"/>
</dbReference>
<dbReference type="SMART" id="SM00304">
    <property type="entry name" value="HAMP"/>
    <property type="match status" value="1"/>
</dbReference>
<dbReference type="EMBL" id="JACHGJ010000002">
    <property type="protein sequence ID" value="MBB6479824.1"/>
    <property type="molecule type" value="Genomic_DNA"/>
</dbReference>
<evidence type="ECO:0000256" key="2">
    <source>
        <dbReference type="ARBA" id="ARBA00029447"/>
    </source>
</evidence>
<evidence type="ECO:0000256" key="4">
    <source>
        <dbReference type="SAM" id="Phobius"/>
    </source>
</evidence>
<accession>A0A841R408</accession>
<dbReference type="CDD" id="cd06225">
    <property type="entry name" value="HAMP"/>
    <property type="match status" value="1"/>
</dbReference>
<keyword evidence="4" id="KW-1133">Transmembrane helix</keyword>
<keyword evidence="4" id="KW-0472">Membrane</keyword>
<dbReference type="Pfam" id="PF00672">
    <property type="entry name" value="HAMP"/>
    <property type="match status" value="1"/>
</dbReference>
<sequence length="432" mass="46566">MSEFFKVVLIISGIVMLTNITFFLKYRFNIIFKISLTFGLTVGLIAIMAFYMGMEGLSLRTFLVIVVPGSSATIIAVVGLAAFIIKPLGKLTAHAEQIAGGVVDLDDLSIKQRDEIGQLARSFSKMTAALREKSVVLQQVAEGNFAVEVNLLSDSDALGHSIGEMTESLGDLVQQITDAIYQVRSGADQIAIGSQNLSQGASDQAGTLEEITSSVEQMNNQSHENSLLVKDANRLAGEARQEAENGSDEMIKMKEAMEGINSSSGEIRNIVKVIDDIAFQINLLALNANVEAARAGKYGKGFAVVADEVRNLAVKSAGAVKETTDMVDKSAHRIEDGNKAVIRTLQQLEAIVNASSKVADLLDKIADATEKQTRSLDEMTAGLEQVSRVTQSNSASAEESASASEELAGQALQLETLMERFTIRDRYLESEY</sequence>
<dbReference type="GO" id="GO:0006935">
    <property type="term" value="P:chemotaxis"/>
    <property type="evidence" value="ECO:0007669"/>
    <property type="project" value="UniProtKB-KW"/>
</dbReference>
<evidence type="ECO:0000313" key="7">
    <source>
        <dbReference type="EMBL" id="MBB6479824.1"/>
    </source>
</evidence>
<dbReference type="Pfam" id="PF00015">
    <property type="entry name" value="MCPsignal"/>
    <property type="match status" value="1"/>
</dbReference>
<feature type="domain" description="Methyl-accepting transducer" evidence="5">
    <location>
        <begin position="179"/>
        <end position="408"/>
    </location>
</feature>
<dbReference type="AlphaFoldDB" id="A0A841R408"/>
<dbReference type="GO" id="GO:0005886">
    <property type="term" value="C:plasma membrane"/>
    <property type="evidence" value="ECO:0007669"/>
    <property type="project" value="TreeGrafter"/>
</dbReference>